<dbReference type="PANTHER" id="PTHR43620:SF7">
    <property type="entry name" value="GLYCEROPHOSPHODIESTER PHOSPHODIESTERASE GDPD5-RELATED"/>
    <property type="match status" value="1"/>
</dbReference>
<dbReference type="Proteomes" id="UP000217763">
    <property type="component" value="Chromosome"/>
</dbReference>
<organism evidence="7 8">
    <name type="scientific">Zobellella denitrificans</name>
    <dbReference type="NCBI Taxonomy" id="347534"/>
    <lineage>
        <taxon>Bacteria</taxon>
        <taxon>Pseudomonadati</taxon>
        <taxon>Pseudomonadota</taxon>
        <taxon>Gammaproteobacteria</taxon>
        <taxon>Aeromonadales</taxon>
        <taxon>Aeromonadaceae</taxon>
        <taxon>Zobellella</taxon>
    </lineage>
</organism>
<dbReference type="EC" id="3.1.4.46" evidence="2"/>
<dbReference type="GO" id="GO:0006629">
    <property type="term" value="P:lipid metabolic process"/>
    <property type="evidence" value="ECO:0007669"/>
    <property type="project" value="InterPro"/>
</dbReference>
<dbReference type="SUPFAM" id="SSF51695">
    <property type="entry name" value="PLC-like phosphodiesterases"/>
    <property type="match status" value="1"/>
</dbReference>
<evidence type="ECO:0000256" key="5">
    <source>
        <dbReference type="ARBA" id="ARBA00022801"/>
    </source>
</evidence>
<dbReference type="GO" id="GO:0006071">
    <property type="term" value="P:glycerol metabolic process"/>
    <property type="evidence" value="ECO:0007669"/>
    <property type="project" value="UniProtKB-KW"/>
</dbReference>
<dbReference type="OrthoDB" id="9795622at2"/>
<keyword evidence="5" id="KW-0378">Hydrolase</keyword>
<evidence type="ECO:0000313" key="8">
    <source>
        <dbReference type="Proteomes" id="UP000217763"/>
    </source>
</evidence>
<dbReference type="NCBIfam" id="NF008354">
    <property type="entry name" value="PRK11143.1"/>
    <property type="match status" value="1"/>
</dbReference>
<dbReference type="KEGG" id="zdf:AN401_16915"/>
<evidence type="ECO:0000313" key="7">
    <source>
        <dbReference type="EMBL" id="ATG75332.1"/>
    </source>
</evidence>
<keyword evidence="3" id="KW-0732">Signal</keyword>
<sequence>MTKPLLSGLLATTLLCSPWLQAEQIVVAHRGASGYLPEHTLAAKALAYAMKPHYLEQDLVMTKDDRLVVLHDHYLDRVSDVAERFPGRAREDGRYYAIDFTLDEIRQLRATEVFNQDEAGKQSAVYPGRFPLWQSSFRIPTFEEEIELIQGLNKSLGYDIGIYPEIKAPWLHHQHGKDIARATLEVLKRYGYTGRDSKVYLQTFDYNELKRIKEQLLPEYGMDIKLVMLLAHTDWGETFEQDAQGQWIPYDYDWMFEPDAMATLARHADGVGPWMPMVVADGSTPGNIELTGLAARAQAAGLEVHPYTLRLDEGRLPAYAENFEQLLDVFYNQARVDGVFTDFPDRAVAFLERQAE</sequence>
<dbReference type="AlphaFoldDB" id="A0A231N415"/>
<keyword evidence="8" id="KW-1185">Reference proteome</keyword>
<dbReference type="InterPro" id="IPR030395">
    <property type="entry name" value="GP_PDE_dom"/>
</dbReference>
<dbReference type="PROSITE" id="PS51704">
    <property type="entry name" value="GP_PDE"/>
    <property type="match status" value="1"/>
</dbReference>
<dbReference type="EMBL" id="CP012621">
    <property type="protein sequence ID" value="ATG75332.1"/>
    <property type="molecule type" value="Genomic_DNA"/>
</dbReference>
<evidence type="ECO:0000256" key="3">
    <source>
        <dbReference type="ARBA" id="ARBA00022729"/>
    </source>
</evidence>
<dbReference type="Gene3D" id="3.20.20.190">
    <property type="entry name" value="Phosphatidylinositol (PI) phosphodiesterase"/>
    <property type="match status" value="1"/>
</dbReference>
<dbReference type="CDD" id="cd08600">
    <property type="entry name" value="GDPD_EcGlpQ_like"/>
    <property type="match status" value="1"/>
</dbReference>
<reference evidence="8" key="1">
    <citation type="submission" date="2015-09" db="EMBL/GenBank/DDBJ databases">
        <authorList>
            <person name="Shao Z."/>
            <person name="Wang L."/>
        </authorList>
    </citation>
    <scope>NUCLEOTIDE SEQUENCE [LARGE SCALE GENOMIC DNA]</scope>
    <source>
        <strain evidence="8">F13-1</strain>
    </source>
</reference>
<evidence type="ECO:0000256" key="1">
    <source>
        <dbReference type="ARBA" id="ARBA00007277"/>
    </source>
</evidence>
<protein>
    <recommendedName>
        <fullName evidence="2">glycerophosphodiester phosphodiesterase</fullName>
        <ecNumber evidence="2">3.1.4.46</ecNumber>
    </recommendedName>
</protein>
<proteinExistence type="inferred from homology"/>
<dbReference type="FunFam" id="3.20.20.190:FF:000009">
    <property type="entry name" value="Glycerophosphodiester phosphodiesterase, periplasmic"/>
    <property type="match status" value="1"/>
</dbReference>
<evidence type="ECO:0000256" key="2">
    <source>
        <dbReference type="ARBA" id="ARBA00012247"/>
    </source>
</evidence>
<comment type="similarity">
    <text evidence="1">Belongs to the glycerophosphoryl diester phosphodiesterase family.</text>
</comment>
<evidence type="ECO:0000256" key="6">
    <source>
        <dbReference type="ARBA" id="ARBA00047512"/>
    </source>
</evidence>
<dbReference type="RefSeq" id="WP_094038426.1">
    <property type="nucleotide sequence ID" value="NZ_CP012621.1"/>
</dbReference>
<dbReference type="Pfam" id="PF03009">
    <property type="entry name" value="GDPD"/>
    <property type="match status" value="1"/>
</dbReference>
<gene>
    <name evidence="7" type="ORF">AN401_16915</name>
</gene>
<evidence type="ECO:0000256" key="4">
    <source>
        <dbReference type="ARBA" id="ARBA00022798"/>
    </source>
</evidence>
<accession>A0A231N415</accession>
<name>A0A231N415_9GAMM</name>
<comment type="catalytic activity">
    <reaction evidence="6">
        <text>a sn-glycero-3-phosphodiester + H2O = an alcohol + sn-glycerol 3-phosphate + H(+)</text>
        <dbReference type="Rhea" id="RHEA:12969"/>
        <dbReference type="ChEBI" id="CHEBI:15377"/>
        <dbReference type="ChEBI" id="CHEBI:15378"/>
        <dbReference type="ChEBI" id="CHEBI:30879"/>
        <dbReference type="ChEBI" id="CHEBI:57597"/>
        <dbReference type="ChEBI" id="CHEBI:83408"/>
        <dbReference type="EC" id="3.1.4.46"/>
    </reaction>
</comment>
<dbReference type="InterPro" id="IPR017946">
    <property type="entry name" value="PLC-like_Pdiesterase_TIM-brl"/>
</dbReference>
<dbReference type="PANTHER" id="PTHR43620">
    <property type="entry name" value="GLYCEROPHOSPHORYL DIESTER PHOSPHODIESTERASE"/>
    <property type="match status" value="1"/>
</dbReference>
<dbReference type="GO" id="GO:0042597">
    <property type="term" value="C:periplasmic space"/>
    <property type="evidence" value="ECO:0007669"/>
    <property type="project" value="TreeGrafter"/>
</dbReference>
<dbReference type="GO" id="GO:0008889">
    <property type="term" value="F:glycerophosphodiester phosphodiesterase activity"/>
    <property type="evidence" value="ECO:0007669"/>
    <property type="project" value="UniProtKB-EC"/>
</dbReference>
<keyword evidence="4" id="KW-0319">Glycerol metabolism</keyword>